<dbReference type="EMBL" id="SOZD01000003">
    <property type="protein sequence ID" value="TFF22954.1"/>
    <property type="molecule type" value="Genomic_DNA"/>
</dbReference>
<feature type="transmembrane region" description="Helical" evidence="1">
    <location>
        <begin position="21"/>
        <end position="40"/>
    </location>
</feature>
<keyword evidence="1" id="KW-1133">Transmembrane helix</keyword>
<comment type="caution">
    <text evidence="2">The sequence shown here is derived from an EMBL/GenBank/DDBJ whole genome shotgun (WGS) entry which is preliminary data.</text>
</comment>
<evidence type="ECO:0000256" key="1">
    <source>
        <dbReference type="SAM" id="Phobius"/>
    </source>
</evidence>
<protein>
    <submittedName>
        <fullName evidence="2">Uncharacterized protein</fullName>
    </submittedName>
</protein>
<sequence length="75" mass="8465">MSLVERHGLSNFRADQQEYRILFAVTYPIFLAVALVSRLLPARLRPVPTERGGVFAVFRDARAAANSVLPFAFMR</sequence>
<dbReference type="AlphaFoldDB" id="A0A4Y8RIY4"/>
<organism evidence="2 3">
    <name type="scientific">Jiella endophytica</name>
    <dbReference type="NCBI Taxonomy" id="2558362"/>
    <lineage>
        <taxon>Bacteria</taxon>
        <taxon>Pseudomonadati</taxon>
        <taxon>Pseudomonadota</taxon>
        <taxon>Alphaproteobacteria</taxon>
        <taxon>Hyphomicrobiales</taxon>
        <taxon>Aurantimonadaceae</taxon>
        <taxon>Jiella</taxon>
    </lineage>
</organism>
<keyword evidence="3" id="KW-1185">Reference proteome</keyword>
<keyword evidence="1" id="KW-0472">Membrane</keyword>
<dbReference type="OrthoDB" id="7916688at2"/>
<gene>
    <name evidence="2" type="ORF">E3C22_10910</name>
</gene>
<keyword evidence="1" id="KW-0812">Transmembrane</keyword>
<name>A0A4Y8RIY4_9HYPH</name>
<proteinExistence type="predicted"/>
<evidence type="ECO:0000313" key="2">
    <source>
        <dbReference type="EMBL" id="TFF22954.1"/>
    </source>
</evidence>
<accession>A0A4Y8RIY4</accession>
<dbReference type="Proteomes" id="UP000298179">
    <property type="component" value="Unassembled WGS sequence"/>
</dbReference>
<dbReference type="RefSeq" id="WP_134762054.1">
    <property type="nucleotide sequence ID" value="NZ_SOZD01000003.1"/>
</dbReference>
<reference evidence="2 3" key="1">
    <citation type="submission" date="2019-03" db="EMBL/GenBank/DDBJ databases">
        <title>Jiella endophytica sp. nov., a novel endophytic bacterium isolated from root of Ficus microcarpa Linn. f.</title>
        <authorList>
            <person name="Tuo L."/>
        </authorList>
    </citation>
    <scope>NUCLEOTIDE SEQUENCE [LARGE SCALE GENOMIC DNA]</scope>
    <source>
        <strain evidence="2 3">CBS5Q-3</strain>
    </source>
</reference>
<evidence type="ECO:0000313" key="3">
    <source>
        <dbReference type="Proteomes" id="UP000298179"/>
    </source>
</evidence>